<name>A0A6L8V078_9BACL</name>
<keyword evidence="9 18" id="KW-1133">Transmembrane helix</keyword>
<evidence type="ECO:0000256" key="5">
    <source>
        <dbReference type="ARBA" id="ARBA00022692"/>
    </source>
</evidence>
<dbReference type="PROSITE" id="PS00078">
    <property type="entry name" value="COX2"/>
    <property type="match status" value="1"/>
</dbReference>
<evidence type="ECO:0000256" key="11">
    <source>
        <dbReference type="ARBA" id="ARBA00023008"/>
    </source>
</evidence>
<keyword evidence="5 16" id="KW-0812">Transmembrane</keyword>
<dbReference type="InterPro" id="IPR045187">
    <property type="entry name" value="CcO_II"/>
</dbReference>
<evidence type="ECO:0000256" key="2">
    <source>
        <dbReference type="ARBA" id="ARBA00007866"/>
    </source>
</evidence>
<evidence type="ECO:0000256" key="17">
    <source>
        <dbReference type="RuleBase" id="RU004024"/>
    </source>
</evidence>
<keyword evidence="15" id="KW-0349">Heme</keyword>
<dbReference type="PRINTS" id="PR01166">
    <property type="entry name" value="CYCOXIDASEII"/>
</dbReference>
<dbReference type="EC" id="7.1.1.9" evidence="17"/>
<keyword evidence="3 16" id="KW-0813">Transport</keyword>
<evidence type="ECO:0000256" key="8">
    <source>
        <dbReference type="ARBA" id="ARBA00022982"/>
    </source>
</evidence>
<comment type="caution">
    <text evidence="22">The sequence shown here is derived from an EMBL/GenBank/DDBJ whole genome shotgun (WGS) entry which is preliminary data.</text>
</comment>
<evidence type="ECO:0000259" key="20">
    <source>
        <dbReference type="PROSITE" id="PS50999"/>
    </source>
</evidence>
<dbReference type="Pfam" id="PF00116">
    <property type="entry name" value="COX2"/>
    <property type="match status" value="1"/>
</dbReference>
<evidence type="ECO:0000256" key="4">
    <source>
        <dbReference type="ARBA" id="ARBA00022660"/>
    </source>
</evidence>
<sequence>MSRLKKLWRLLPLLAVMTFLLAGCGDPTLSALQPKGPVASEQLFLMKLSLFIMVFVVIVVFAIYVYVLIRFRKRKNDNSIPKQVEGSHVLEIIWTVVPILLLLVLAVPTVSYTFKHSTNYTKDKAAVHVKVTAHQFWWQFEYPDLGIATAQQLVVPKDKIIAFELVSADVSHAFWVPSLGGKVDTNPGITNTLYLQADEISTFQGRCTELCGASHALMNFTVESKSQTDFDAWVAKMKAPATVPATAQKGEELFKENCMSCHAVTANGPGVAPNLKGFADRDTLAGILEHTPEKMALWIHNPQEQKPGNKMPAFGQAAGGKLDDAQINDIVQYLQTLK</sequence>
<dbReference type="InterPro" id="IPR001505">
    <property type="entry name" value="Copper_CuA"/>
</dbReference>
<dbReference type="InterPro" id="IPR009056">
    <property type="entry name" value="Cyt_c-like_dom"/>
</dbReference>
<dbReference type="Gene3D" id="2.60.40.420">
    <property type="entry name" value="Cupredoxins - blue copper proteins"/>
    <property type="match status" value="1"/>
</dbReference>
<keyword evidence="10 15" id="KW-0408">Iron</keyword>
<keyword evidence="11 17" id="KW-0186">Copper</keyword>
<dbReference type="GO" id="GO:0005507">
    <property type="term" value="F:copper ion binding"/>
    <property type="evidence" value="ECO:0007669"/>
    <property type="project" value="InterPro"/>
</dbReference>
<comment type="subcellular location">
    <subcellularLocation>
        <location evidence="16">Cell membrane</location>
        <topology evidence="16">Multi-pass membrane protein</topology>
    </subcellularLocation>
    <subcellularLocation>
        <location evidence="1">Membrane</location>
        <topology evidence="1">Multi-pass membrane protein</topology>
    </subcellularLocation>
</comment>
<evidence type="ECO:0000256" key="18">
    <source>
        <dbReference type="SAM" id="Phobius"/>
    </source>
</evidence>
<evidence type="ECO:0000256" key="12">
    <source>
        <dbReference type="ARBA" id="ARBA00023136"/>
    </source>
</evidence>
<comment type="cofactor">
    <cofactor evidence="17">
        <name>Cu cation</name>
        <dbReference type="ChEBI" id="CHEBI:23378"/>
    </cofactor>
    <text evidence="17">Binds a copper A center.</text>
</comment>
<evidence type="ECO:0000256" key="1">
    <source>
        <dbReference type="ARBA" id="ARBA00004141"/>
    </source>
</evidence>
<dbReference type="InterPro" id="IPR011759">
    <property type="entry name" value="Cyt_c_oxidase_su2_TM_dom"/>
</dbReference>
<feature type="transmembrane region" description="Helical" evidence="18">
    <location>
        <begin position="89"/>
        <end position="114"/>
    </location>
</feature>
<keyword evidence="22" id="KW-0560">Oxidoreductase</keyword>
<feature type="domain" description="Cytochrome c" evidence="21">
    <location>
        <begin position="245"/>
        <end position="338"/>
    </location>
</feature>
<keyword evidence="7" id="KW-1278">Translocase</keyword>
<evidence type="ECO:0000256" key="6">
    <source>
        <dbReference type="ARBA" id="ARBA00022723"/>
    </source>
</evidence>
<feature type="transmembrane region" description="Helical" evidence="18">
    <location>
        <begin position="49"/>
        <end position="69"/>
    </location>
</feature>
<dbReference type="PROSITE" id="PS51007">
    <property type="entry name" value="CYTC"/>
    <property type="match status" value="1"/>
</dbReference>
<proteinExistence type="inferred from homology"/>
<dbReference type="GO" id="GO:0016491">
    <property type="term" value="F:oxidoreductase activity"/>
    <property type="evidence" value="ECO:0007669"/>
    <property type="project" value="UniProtKB-KW"/>
</dbReference>
<keyword evidence="12 18" id="KW-0472">Membrane</keyword>
<keyword evidence="6 15" id="KW-0479">Metal-binding</keyword>
<dbReference type="InterPro" id="IPR008972">
    <property type="entry name" value="Cupredoxin"/>
</dbReference>
<dbReference type="NCBIfam" id="TIGR02866">
    <property type="entry name" value="CoxB"/>
    <property type="match status" value="1"/>
</dbReference>
<comment type="catalytic activity">
    <reaction evidence="14 17">
        <text>4 Fe(II)-[cytochrome c] + O2 + 8 H(+)(in) = 4 Fe(III)-[cytochrome c] + 2 H2O + 4 H(+)(out)</text>
        <dbReference type="Rhea" id="RHEA:11436"/>
        <dbReference type="Rhea" id="RHEA-COMP:10350"/>
        <dbReference type="Rhea" id="RHEA-COMP:14399"/>
        <dbReference type="ChEBI" id="CHEBI:15377"/>
        <dbReference type="ChEBI" id="CHEBI:15378"/>
        <dbReference type="ChEBI" id="CHEBI:15379"/>
        <dbReference type="ChEBI" id="CHEBI:29033"/>
        <dbReference type="ChEBI" id="CHEBI:29034"/>
        <dbReference type="EC" id="7.1.1.9"/>
    </reaction>
</comment>
<evidence type="ECO:0000256" key="9">
    <source>
        <dbReference type="ARBA" id="ARBA00022989"/>
    </source>
</evidence>
<keyword evidence="4 16" id="KW-0679">Respiratory chain</keyword>
<evidence type="ECO:0000256" key="15">
    <source>
        <dbReference type="PROSITE-ProRule" id="PRU00433"/>
    </source>
</evidence>
<reference evidence="22 23" key="1">
    <citation type="submission" date="2019-12" db="EMBL/GenBank/DDBJ databases">
        <title>Paenibacillus sp. nov. sp. isolated from soil.</title>
        <authorList>
            <person name="Kim J."/>
            <person name="Jeong S.E."/>
            <person name="Jung H.S."/>
            <person name="Jeon C.O."/>
        </authorList>
    </citation>
    <scope>NUCLEOTIDE SEQUENCE [LARGE SCALE GENOMIC DNA]</scope>
    <source>
        <strain evidence="22 23">5J-6</strain>
    </source>
</reference>
<evidence type="ECO:0000256" key="7">
    <source>
        <dbReference type="ARBA" id="ARBA00022967"/>
    </source>
</evidence>
<keyword evidence="23" id="KW-1185">Reference proteome</keyword>
<dbReference type="GO" id="GO:0005886">
    <property type="term" value="C:plasma membrane"/>
    <property type="evidence" value="ECO:0007669"/>
    <property type="project" value="UniProtKB-SubCell"/>
</dbReference>
<evidence type="ECO:0000256" key="13">
    <source>
        <dbReference type="ARBA" id="ARBA00024688"/>
    </source>
</evidence>
<protein>
    <recommendedName>
        <fullName evidence="17">Cytochrome c oxidase subunit 2</fullName>
        <ecNumber evidence="17">7.1.1.9</ecNumber>
    </recommendedName>
</protein>
<dbReference type="AlphaFoldDB" id="A0A6L8V078"/>
<gene>
    <name evidence="22" type="primary">coxB</name>
    <name evidence="22" type="ORF">GQF01_17265</name>
</gene>
<evidence type="ECO:0000259" key="21">
    <source>
        <dbReference type="PROSITE" id="PS51007"/>
    </source>
</evidence>
<dbReference type="RefSeq" id="WP_161407976.1">
    <property type="nucleotide sequence ID" value="NZ_WTUZ01000020.1"/>
</dbReference>
<evidence type="ECO:0000256" key="10">
    <source>
        <dbReference type="ARBA" id="ARBA00023004"/>
    </source>
</evidence>
<dbReference type="EMBL" id="WTUZ01000020">
    <property type="protein sequence ID" value="MZQ83863.1"/>
    <property type="molecule type" value="Genomic_DNA"/>
</dbReference>
<feature type="domain" description="Cytochrome oxidase subunit II copper A binding" evidence="19">
    <location>
        <begin position="124"/>
        <end position="236"/>
    </location>
</feature>
<dbReference type="Pfam" id="PF02790">
    <property type="entry name" value="COX2_TM"/>
    <property type="match status" value="1"/>
</dbReference>
<dbReference type="GO" id="GO:0042773">
    <property type="term" value="P:ATP synthesis coupled electron transport"/>
    <property type="evidence" value="ECO:0007669"/>
    <property type="project" value="TreeGrafter"/>
</dbReference>
<evidence type="ECO:0000259" key="19">
    <source>
        <dbReference type="PROSITE" id="PS50857"/>
    </source>
</evidence>
<evidence type="ECO:0000256" key="14">
    <source>
        <dbReference type="ARBA" id="ARBA00047816"/>
    </source>
</evidence>
<accession>A0A6L8V078</accession>
<dbReference type="InterPro" id="IPR036257">
    <property type="entry name" value="Cyt_c_oxidase_su2_TM_sf"/>
</dbReference>
<evidence type="ECO:0000256" key="16">
    <source>
        <dbReference type="RuleBase" id="RU000456"/>
    </source>
</evidence>
<dbReference type="PANTHER" id="PTHR22888">
    <property type="entry name" value="CYTOCHROME C OXIDASE, SUBUNIT II"/>
    <property type="match status" value="1"/>
</dbReference>
<keyword evidence="8 16" id="KW-0249">Electron transport</keyword>
<dbReference type="Pfam" id="PF00034">
    <property type="entry name" value="Cytochrom_C"/>
    <property type="match status" value="1"/>
</dbReference>
<comment type="similarity">
    <text evidence="2 16">Belongs to the cytochrome c oxidase subunit 2 family.</text>
</comment>
<dbReference type="PROSITE" id="PS51257">
    <property type="entry name" value="PROKAR_LIPOPROTEIN"/>
    <property type="match status" value="1"/>
</dbReference>
<evidence type="ECO:0000313" key="23">
    <source>
        <dbReference type="Proteomes" id="UP000481087"/>
    </source>
</evidence>
<dbReference type="GO" id="GO:0004129">
    <property type="term" value="F:cytochrome-c oxidase activity"/>
    <property type="evidence" value="ECO:0007669"/>
    <property type="project" value="UniProtKB-EC"/>
</dbReference>
<dbReference type="PROSITE" id="PS50857">
    <property type="entry name" value="COX2_CUA"/>
    <property type="match status" value="1"/>
</dbReference>
<organism evidence="22 23">
    <name type="scientific">Paenibacillus silvestris</name>
    <dbReference type="NCBI Taxonomy" id="2606219"/>
    <lineage>
        <taxon>Bacteria</taxon>
        <taxon>Bacillati</taxon>
        <taxon>Bacillota</taxon>
        <taxon>Bacilli</taxon>
        <taxon>Bacillales</taxon>
        <taxon>Paenibacillaceae</taxon>
        <taxon>Paenibacillus</taxon>
    </lineage>
</organism>
<dbReference type="InterPro" id="IPR014222">
    <property type="entry name" value="Cyt_c_oxidase_su2"/>
</dbReference>
<dbReference type="GO" id="GO:0020037">
    <property type="term" value="F:heme binding"/>
    <property type="evidence" value="ECO:0007669"/>
    <property type="project" value="InterPro"/>
</dbReference>
<dbReference type="SUPFAM" id="SSF49503">
    <property type="entry name" value="Cupredoxins"/>
    <property type="match status" value="1"/>
</dbReference>
<dbReference type="Gene3D" id="1.10.287.90">
    <property type="match status" value="1"/>
</dbReference>
<evidence type="ECO:0000256" key="3">
    <source>
        <dbReference type="ARBA" id="ARBA00022448"/>
    </source>
</evidence>
<dbReference type="PANTHER" id="PTHR22888:SF10">
    <property type="entry name" value="CYTOCHROME C OXIDASE SUBUNIT 2"/>
    <property type="match status" value="1"/>
</dbReference>
<dbReference type="Proteomes" id="UP000481087">
    <property type="component" value="Unassembled WGS sequence"/>
</dbReference>
<dbReference type="SUPFAM" id="SSF81464">
    <property type="entry name" value="Cytochrome c oxidase subunit II-like, transmembrane region"/>
    <property type="match status" value="1"/>
</dbReference>
<evidence type="ECO:0000313" key="22">
    <source>
        <dbReference type="EMBL" id="MZQ83863.1"/>
    </source>
</evidence>
<dbReference type="InterPro" id="IPR002429">
    <property type="entry name" value="CcO_II-like_C"/>
</dbReference>
<feature type="domain" description="Cytochrome oxidase subunit II transmembrane region profile" evidence="20">
    <location>
        <begin position="23"/>
        <end position="120"/>
    </location>
</feature>
<dbReference type="PROSITE" id="PS50999">
    <property type="entry name" value="COX2_TM"/>
    <property type="match status" value="1"/>
</dbReference>
<comment type="function">
    <text evidence="13 17">Subunits I and II form the functional core of the enzyme complex. Electrons originating in cytochrome c are transferred via heme a and Cu(A) to the binuclear center formed by heme a3 and Cu(B).</text>
</comment>